<keyword evidence="2" id="KW-1185">Reference proteome</keyword>
<name>A0A7J7QX32_MYOMY</name>
<sequence length="192" mass="20631">MGAGTHERPPLPSHCSAHCPCPRARPGSPLWPPHHLGAPSVSARRPQGESVHSSLGWSVVRTQVAAPAPTLRPGSGLRSGPEQGQPVVARPLLCGLGSVLCGIHSWWREASFPWTQGPEEKGALPQGWAGWGGCGLSQSGVRGHCYFLSIFPPPDTIVLHEQWAVVTPGICSERTVRLWHLSERKRGTCRTC</sequence>
<accession>A0A7J7QX32</accession>
<evidence type="ECO:0000313" key="2">
    <source>
        <dbReference type="Proteomes" id="UP000527355"/>
    </source>
</evidence>
<dbReference type="Proteomes" id="UP000527355">
    <property type="component" value="Unassembled WGS sequence"/>
</dbReference>
<protein>
    <submittedName>
        <fullName evidence="1">Uncharacterized protein</fullName>
    </submittedName>
</protein>
<proteinExistence type="predicted"/>
<reference evidence="1 2" key="1">
    <citation type="journal article" date="2020" name="Nature">
        <title>Six reference-quality genomes reveal evolution of bat adaptations.</title>
        <authorList>
            <person name="Jebb D."/>
            <person name="Huang Z."/>
            <person name="Pippel M."/>
            <person name="Hughes G.M."/>
            <person name="Lavrichenko K."/>
            <person name="Devanna P."/>
            <person name="Winkler S."/>
            <person name="Jermiin L.S."/>
            <person name="Skirmuntt E.C."/>
            <person name="Katzourakis A."/>
            <person name="Burkitt-Gray L."/>
            <person name="Ray D.A."/>
            <person name="Sullivan K.A.M."/>
            <person name="Roscito J.G."/>
            <person name="Kirilenko B.M."/>
            <person name="Davalos L.M."/>
            <person name="Corthals A.P."/>
            <person name="Power M.L."/>
            <person name="Jones G."/>
            <person name="Ransome R.D."/>
            <person name="Dechmann D.K.N."/>
            <person name="Locatelli A.G."/>
            <person name="Puechmaille S.J."/>
            <person name="Fedrigo O."/>
            <person name="Jarvis E.D."/>
            <person name="Hiller M."/>
            <person name="Vernes S.C."/>
            <person name="Myers E.W."/>
            <person name="Teeling E.C."/>
        </authorList>
    </citation>
    <scope>NUCLEOTIDE SEQUENCE [LARGE SCALE GENOMIC DNA]</scope>
    <source>
        <strain evidence="1">MMyoMyo1</strain>
        <tissue evidence="1">Flight muscle</tissue>
    </source>
</reference>
<comment type="caution">
    <text evidence="1">The sequence shown here is derived from an EMBL/GenBank/DDBJ whole genome shotgun (WGS) entry which is preliminary data.</text>
</comment>
<dbReference type="EMBL" id="JABWUV010000047">
    <property type="protein sequence ID" value="KAF6268353.1"/>
    <property type="molecule type" value="Genomic_DNA"/>
</dbReference>
<gene>
    <name evidence="1" type="ORF">mMyoMyo1_011285</name>
</gene>
<organism evidence="1 2">
    <name type="scientific">Myotis myotis</name>
    <name type="common">Greater mouse-eared bat</name>
    <name type="synonym">Vespertilio myotis</name>
    <dbReference type="NCBI Taxonomy" id="51298"/>
    <lineage>
        <taxon>Eukaryota</taxon>
        <taxon>Metazoa</taxon>
        <taxon>Chordata</taxon>
        <taxon>Craniata</taxon>
        <taxon>Vertebrata</taxon>
        <taxon>Euteleostomi</taxon>
        <taxon>Mammalia</taxon>
        <taxon>Eutheria</taxon>
        <taxon>Laurasiatheria</taxon>
        <taxon>Chiroptera</taxon>
        <taxon>Yangochiroptera</taxon>
        <taxon>Vespertilionidae</taxon>
        <taxon>Myotis</taxon>
    </lineage>
</organism>
<evidence type="ECO:0000313" key="1">
    <source>
        <dbReference type="EMBL" id="KAF6268353.1"/>
    </source>
</evidence>
<dbReference type="AlphaFoldDB" id="A0A7J7QX32"/>